<dbReference type="EMBL" id="FUHW01000023">
    <property type="protein sequence ID" value="SJM59818.1"/>
    <property type="molecule type" value="Genomic_DNA"/>
</dbReference>
<gene>
    <name evidence="2" type="ORF">FM101_06015</name>
</gene>
<reference evidence="2 3" key="1">
    <citation type="submission" date="2017-02" db="EMBL/GenBank/DDBJ databases">
        <authorList>
            <person name="Peterson S.W."/>
        </authorList>
    </citation>
    <scope>NUCLEOTIDE SEQUENCE [LARGE SCALE GENOMIC DNA]</scope>
    <source>
        <strain evidence="2 3">B Ar 00.02</strain>
    </source>
</reference>
<dbReference type="AlphaFoldDB" id="A0A1R4FV85"/>
<dbReference type="GO" id="GO:0016301">
    <property type="term" value="F:kinase activity"/>
    <property type="evidence" value="ECO:0007669"/>
    <property type="project" value="InterPro"/>
</dbReference>
<name>A0A1R4FV85_9MICC</name>
<accession>A0A1R4FV85</accession>
<dbReference type="Pfam" id="PF00485">
    <property type="entry name" value="PRK"/>
    <property type="match status" value="1"/>
</dbReference>
<dbReference type="Gene3D" id="3.40.50.300">
    <property type="entry name" value="P-loop containing nucleotide triphosphate hydrolases"/>
    <property type="match status" value="1"/>
</dbReference>
<keyword evidence="2" id="KW-0067">ATP-binding</keyword>
<proteinExistence type="predicted"/>
<feature type="domain" description="Phosphoribulokinase/uridine kinase" evidence="1">
    <location>
        <begin position="9"/>
        <end position="153"/>
    </location>
</feature>
<evidence type="ECO:0000313" key="3">
    <source>
        <dbReference type="Proteomes" id="UP000195913"/>
    </source>
</evidence>
<dbReference type="GO" id="GO:0005524">
    <property type="term" value="F:ATP binding"/>
    <property type="evidence" value="ECO:0007669"/>
    <property type="project" value="UniProtKB-KW"/>
</dbReference>
<evidence type="ECO:0000259" key="1">
    <source>
        <dbReference type="Pfam" id="PF00485"/>
    </source>
</evidence>
<dbReference type="SUPFAM" id="SSF52540">
    <property type="entry name" value="P-loop containing nucleoside triphosphate hydrolases"/>
    <property type="match status" value="1"/>
</dbReference>
<dbReference type="InterPro" id="IPR006083">
    <property type="entry name" value="PRK/URK"/>
</dbReference>
<dbReference type="Proteomes" id="UP000195913">
    <property type="component" value="Unassembled WGS sequence"/>
</dbReference>
<dbReference type="InterPro" id="IPR027417">
    <property type="entry name" value="P-loop_NTPase"/>
</dbReference>
<keyword evidence="3" id="KW-1185">Reference proteome</keyword>
<sequence>MPEPILTLILLGGSSGSGKSYLAERYGRPHVELDNFYRELAEDSPQTPLPHTAYGEVDWDHPGTWNCDAAVNSVLHLLRTGSMEVPHYSISTSSYSGYSTVTMAGGPVVAEGIFVDEIRAPLIAHGVDVRAYYIDVSPITTAVRRLVRDIKERRKPLPFLLRRGWALYRAEGSVRRRYVNAGFIPTPKARIRSMLASASTVPDPR</sequence>
<organism evidence="2 3">
    <name type="scientific">Arthrobacter rhombi</name>
    <dbReference type="NCBI Taxonomy" id="71253"/>
    <lineage>
        <taxon>Bacteria</taxon>
        <taxon>Bacillati</taxon>
        <taxon>Actinomycetota</taxon>
        <taxon>Actinomycetes</taxon>
        <taxon>Micrococcales</taxon>
        <taxon>Micrococcaceae</taxon>
        <taxon>Arthrobacter</taxon>
    </lineage>
</organism>
<evidence type="ECO:0000313" key="2">
    <source>
        <dbReference type="EMBL" id="SJM59818.1"/>
    </source>
</evidence>
<keyword evidence="2" id="KW-0547">Nucleotide-binding</keyword>
<protein>
    <submittedName>
        <fullName evidence="2">Putative ATP-binding protein</fullName>
    </submittedName>
</protein>